<keyword evidence="4" id="KW-1185">Reference proteome</keyword>
<protein>
    <recommendedName>
        <fullName evidence="2">Myb/SANT-like domain-containing protein</fullName>
    </recommendedName>
</protein>
<dbReference type="PANTHER" id="PTHR47069:SF11">
    <property type="entry name" value="OS04G0275550 PROTEIN"/>
    <property type="match status" value="1"/>
</dbReference>
<evidence type="ECO:0000313" key="4">
    <source>
        <dbReference type="Proteomes" id="UP000244336"/>
    </source>
</evidence>
<dbReference type="AlphaFoldDB" id="A0A2T7C8W8"/>
<dbReference type="Gramene" id="PUZ39791">
    <property type="protein sequence ID" value="PUZ39791"/>
    <property type="gene ID" value="GQ55_9G369400"/>
</dbReference>
<dbReference type="Pfam" id="PF12776">
    <property type="entry name" value="Myb_DNA-bind_3"/>
    <property type="match status" value="1"/>
</dbReference>
<dbReference type="OrthoDB" id="689896at2759"/>
<gene>
    <name evidence="3" type="ORF">GQ55_9G369400</name>
</gene>
<evidence type="ECO:0000256" key="1">
    <source>
        <dbReference type="SAM" id="MobiDB-lite"/>
    </source>
</evidence>
<dbReference type="Proteomes" id="UP000244336">
    <property type="component" value="Chromosome 9"/>
</dbReference>
<feature type="region of interest" description="Disordered" evidence="1">
    <location>
        <begin position="96"/>
        <end position="144"/>
    </location>
</feature>
<dbReference type="EMBL" id="CM009757">
    <property type="protein sequence ID" value="PUZ39791.1"/>
    <property type="molecule type" value="Genomic_DNA"/>
</dbReference>
<sequence>MTSRGYKNLLMRYHSSTGLQHRRKQLRNRWDQLKGLYQFWKYINLRSGFGRSYNSVVADDQFWKDHTKNKSKWKKLRHGPPENLDQLEQIFQHVAVDGSSSSIPGENIGGEDEYDEDDGSPISDNTRKRATSTTATSPTKKTKSPMVKIMKGLLDSMKAYSDATQKTLQNMATRKEELMDESMKKAQALIGRAVWCNRR</sequence>
<evidence type="ECO:0000259" key="2">
    <source>
        <dbReference type="Pfam" id="PF12776"/>
    </source>
</evidence>
<name>A0A2T7C8W8_9POAL</name>
<reference evidence="3 4" key="1">
    <citation type="submission" date="2018-04" db="EMBL/GenBank/DDBJ databases">
        <title>WGS assembly of Panicum hallii var. hallii HAL2.</title>
        <authorList>
            <person name="Lovell J."/>
            <person name="Jenkins J."/>
            <person name="Lowry D."/>
            <person name="Mamidi S."/>
            <person name="Sreedasyam A."/>
            <person name="Weng X."/>
            <person name="Barry K."/>
            <person name="Bonette J."/>
            <person name="Campitelli B."/>
            <person name="Daum C."/>
            <person name="Gordon S."/>
            <person name="Gould B."/>
            <person name="Lipzen A."/>
            <person name="MacQueen A."/>
            <person name="Palacio-Mejia J."/>
            <person name="Plott C."/>
            <person name="Shakirov E."/>
            <person name="Shu S."/>
            <person name="Yoshinaga Y."/>
            <person name="Zane M."/>
            <person name="Rokhsar D."/>
            <person name="Grimwood J."/>
            <person name="Schmutz J."/>
            <person name="Juenger T."/>
        </authorList>
    </citation>
    <scope>NUCLEOTIDE SEQUENCE [LARGE SCALE GENOMIC DNA]</scope>
    <source>
        <strain evidence="4">cv. HAL2</strain>
    </source>
</reference>
<organism evidence="3 4">
    <name type="scientific">Panicum hallii var. hallii</name>
    <dbReference type="NCBI Taxonomy" id="1504633"/>
    <lineage>
        <taxon>Eukaryota</taxon>
        <taxon>Viridiplantae</taxon>
        <taxon>Streptophyta</taxon>
        <taxon>Embryophyta</taxon>
        <taxon>Tracheophyta</taxon>
        <taxon>Spermatophyta</taxon>
        <taxon>Magnoliopsida</taxon>
        <taxon>Liliopsida</taxon>
        <taxon>Poales</taxon>
        <taxon>Poaceae</taxon>
        <taxon>PACMAD clade</taxon>
        <taxon>Panicoideae</taxon>
        <taxon>Panicodae</taxon>
        <taxon>Paniceae</taxon>
        <taxon>Panicinae</taxon>
        <taxon>Panicum</taxon>
        <taxon>Panicum sect. Panicum</taxon>
    </lineage>
</organism>
<feature type="compositionally biased region" description="Acidic residues" evidence="1">
    <location>
        <begin position="109"/>
        <end position="119"/>
    </location>
</feature>
<dbReference type="InterPro" id="IPR024752">
    <property type="entry name" value="Myb/SANT-like_dom"/>
</dbReference>
<proteinExistence type="predicted"/>
<dbReference type="STRING" id="1504633.A0A2T7C8W8"/>
<dbReference type="PANTHER" id="PTHR47069">
    <property type="match status" value="1"/>
</dbReference>
<feature type="domain" description="Myb/SANT-like" evidence="2">
    <location>
        <begin position="3"/>
        <end position="66"/>
    </location>
</feature>
<evidence type="ECO:0000313" key="3">
    <source>
        <dbReference type="EMBL" id="PUZ39791.1"/>
    </source>
</evidence>
<accession>A0A2T7C8W8</accession>